<reference evidence="2 3" key="1">
    <citation type="journal article" date="2019" name="BMC Genomics">
        <title>Chromosome level assembly and comparative genome analysis confirm lager-brewing yeasts originated from a single hybridization.</title>
        <authorList>
            <person name="Salazar A.N."/>
            <person name="Gorter de Vries A.R."/>
            <person name="van den Broek M."/>
            <person name="Brouwers N."/>
            <person name="de la Torre Cortes P."/>
            <person name="Kuijpers N.G.A."/>
            <person name="Daran J.G."/>
            <person name="Abeel T."/>
        </authorList>
    </citation>
    <scope>NUCLEOTIDE SEQUENCE [LARGE SCALE GENOMIC DNA]</scope>
    <source>
        <strain evidence="2 3">CBS 1483</strain>
    </source>
</reference>
<evidence type="ECO:0000313" key="3">
    <source>
        <dbReference type="Proteomes" id="UP000501346"/>
    </source>
</evidence>
<gene>
    <name evidence="2" type="primary">SHG1_1</name>
    <name evidence="2" type="ORF">GRS66_000451</name>
</gene>
<organism evidence="2 3">
    <name type="scientific">Saccharomyces pastorianus</name>
    <name type="common">Lager yeast</name>
    <name type="synonym">Saccharomyces cerevisiae x Saccharomyces eubayanus</name>
    <dbReference type="NCBI Taxonomy" id="27292"/>
    <lineage>
        <taxon>Eukaryota</taxon>
        <taxon>Fungi</taxon>
        <taxon>Dikarya</taxon>
        <taxon>Ascomycota</taxon>
        <taxon>Saccharomycotina</taxon>
        <taxon>Saccharomycetes</taxon>
        <taxon>Saccharomycetales</taxon>
        <taxon>Saccharomycetaceae</taxon>
        <taxon>Saccharomyces</taxon>
    </lineage>
</organism>
<evidence type="ECO:0000313" key="2">
    <source>
        <dbReference type="EMBL" id="QID78246.1"/>
    </source>
</evidence>
<dbReference type="Proteomes" id="UP000501346">
    <property type="component" value="Chromosome ScII"/>
</dbReference>
<dbReference type="EMBL" id="CP048984">
    <property type="protein sequence ID" value="QID78246.1"/>
    <property type="molecule type" value="Genomic_DNA"/>
</dbReference>
<feature type="domain" description="BOD1/SHG1" evidence="1">
    <location>
        <begin position="11"/>
        <end position="127"/>
    </location>
</feature>
<dbReference type="Pfam" id="PF05205">
    <property type="entry name" value="COMPASS-Shg1"/>
    <property type="match status" value="1"/>
</dbReference>
<sequence>MAYNQEDSKRLSDKYKKEGHFDKLKREILSNPWNNTEENSESFEQALRKRVASTVKEMVNEDEELIFKNRGLTSALIESQLVKDNYLKLGSKMEGDNGDGEKKFDLDVYVRSKLQDPKLLEMIKGQLQETLNSYEEEANGST</sequence>
<name>A0A6C1DME0_SACPS</name>
<evidence type="ECO:0000259" key="1">
    <source>
        <dbReference type="Pfam" id="PF05205"/>
    </source>
</evidence>
<accession>A0A6C1DME0</accession>
<dbReference type="OrthoDB" id="5579731at2759"/>
<dbReference type="AlphaFoldDB" id="A0A6C1DME0"/>
<keyword evidence="3" id="KW-1185">Reference proteome</keyword>
<protein>
    <submittedName>
        <fullName evidence="2">COMPASS (Complex proteins associated with Set1p) component</fullName>
    </submittedName>
</protein>
<dbReference type="InterPro" id="IPR055264">
    <property type="entry name" value="BOD1/SHG1_dom"/>
</dbReference>
<proteinExistence type="predicted"/>